<feature type="non-terminal residue" evidence="1">
    <location>
        <position position="1"/>
    </location>
</feature>
<proteinExistence type="predicted"/>
<sequence length="266" mass="31084">SFEKLFNILGVIDHIHYGTFNKICERIINEEGDVRKLVENLILPNNDDEKKADNFVRVTRSKILLIDEVDVFFNKDFYGNCYTPAAILRHDSITKLVDFIWKNRESSLKLKDVRQSDEYKVCCDTLKGWDSLLNEAIKDMLNDVQGLSHGYQVSNDRIGYKEQDGISYNIRYGYKTLFAYYHEHAQNKISNESLKNNTFLSFQIGTFSYAEVPQNFYRIMGVSGTLKTLSVPEQEVVEKDYCVSKHTYMPSLFEQIFLLWMKMIIL</sequence>
<dbReference type="OrthoDB" id="7614088at2759"/>
<accession>X6LPG6</accession>
<gene>
    <name evidence="1" type="ORF">RFI_33599</name>
</gene>
<organism evidence="1 2">
    <name type="scientific">Reticulomyxa filosa</name>
    <dbReference type="NCBI Taxonomy" id="46433"/>
    <lineage>
        <taxon>Eukaryota</taxon>
        <taxon>Sar</taxon>
        <taxon>Rhizaria</taxon>
        <taxon>Retaria</taxon>
        <taxon>Foraminifera</taxon>
        <taxon>Monothalamids</taxon>
        <taxon>Reticulomyxidae</taxon>
        <taxon>Reticulomyxa</taxon>
    </lineage>
</organism>
<reference evidence="1 2" key="1">
    <citation type="journal article" date="2013" name="Curr. Biol.">
        <title>The Genome of the Foraminiferan Reticulomyxa filosa.</title>
        <authorList>
            <person name="Glockner G."/>
            <person name="Hulsmann N."/>
            <person name="Schleicher M."/>
            <person name="Noegel A.A."/>
            <person name="Eichinger L."/>
            <person name="Gallinger C."/>
            <person name="Pawlowski J."/>
            <person name="Sierra R."/>
            <person name="Euteneuer U."/>
            <person name="Pillet L."/>
            <person name="Moustafa A."/>
            <person name="Platzer M."/>
            <person name="Groth M."/>
            <person name="Szafranski K."/>
            <person name="Schliwa M."/>
        </authorList>
    </citation>
    <scope>NUCLEOTIDE SEQUENCE [LARGE SCALE GENOMIC DNA]</scope>
</reference>
<name>X6LPG6_RETFI</name>
<dbReference type="Proteomes" id="UP000023152">
    <property type="component" value="Unassembled WGS sequence"/>
</dbReference>
<dbReference type="EMBL" id="ASPP01031895">
    <property type="protein sequence ID" value="ETO03803.1"/>
    <property type="molecule type" value="Genomic_DNA"/>
</dbReference>
<protein>
    <submittedName>
        <fullName evidence="1">Uncharacterized protein</fullName>
    </submittedName>
</protein>
<evidence type="ECO:0000313" key="1">
    <source>
        <dbReference type="EMBL" id="ETO03803.1"/>
    </source>
</evidence>
<dbReference type="AlphaFoldDB" id="X6LPG6"/>
<evidence type="ECO:0000313" key="2">
    <source>
        <dbReference type="Proteomes" id="UP000023152"/>
    </source>
</evidence>
<comment type="caution">
    <text evidence="1">The sequence shown here is derived from an EMBL/GenBank/DDBJ whole genome shotgun (WGS) entry which is preliminary data.</text>
</comment>
<keyword evidence="2" id="KW-1185">Reference proteome</keyword>